<comment type="pathway">
    <text evidence="8">Protein modification; lipoprotein biosynthesis (N-acyl transfer).</text>
</comment>
<name>A0A544W617_9MYCO</name>
<evidence type="ECO:0000256" key="7">
    <source>
        <dbReference type="ARBA" id="ARBA00023315"/>
    </source>
</evidence>
<gene>
    <name evidence="8 10" type="primary">lnt</name>
    <name evidence="10" type="ORF">D8S82_05715</name>
</gene>
<reference evidence="10 11" key="1">
    <citation type="submission" date="2018-10" db="EMBL/GenBank/DDBJ databases">
        <title>Draft genome of Mycobacterium hodleri strain B.</title>
        <authorList>
            <person name="Amande T.J."/>
            <person name="Mcgenity T.J."/>
        </authorList>
    </citation>
    <scope>NUCLEOTIDE SEQUENCE [LARGE SCALE GENOMIC DNA]</scope>
    <source>
        <strain evidence="10 11">B</strain>
    </source>
</reference>
<keyword evidence="5 8" id="KW-1133">Transmembrane helix</keyword>
<feature type="domain" description="CN hydrolase" evidence="9">
    <location>
        <begin position="230"/>
        <end position="487"/>
    </location>
</feature>
<feature type="transmembrane region" description="Helical" evidence="8">
    <location>
        <begin position="120"/>
        <end position="141"/>
    </location>
</feature>
<accession>A0A544W617</accession>
<dbReference type="GO" id="GO:0005886">
    <property type="term" value="C:plasma membrane"/>
    <property type="evidence" value="ECO:0007669"/>
    <property type="project" value="UniProtKB-SubCell"/>
</dbReference>
<dbReference type="HAMAP" id="MF_01148">
    <property type="entry name" value="Lnt"/>
    <property type="match status" value="1"/>
</dbReference>
<keyword evidence="10" id="KW-0449">Lipoprotein</keyword>
<dbReference type="InterPro" id="IPR045378">
    <property type="entry name" value="LNT_N"/>
</dbReference>
<dbReference type="AlphaFoldDB" id="A0A544W617"/>
<comment type="function">
    <text evidence="8">Catalyzes the phospholipid dependent N-acylation of the N-terminal cysteine of apolipoprotein, the last step in lipoprotein maturation.</text>
</comment>
<proteinExistence type="inferred from homology"/>
<dbReference type="Pfam" id="PF20154">
    <property type="entry name" value="LNT_N"/>
    <property type="match status" value="1"/>
</dbReference>
<protein>
    <recommendedName>
        <fullName evidence="8">Apolipoprotein N-acyltransferase</fullName>
        <shortName evidence="8">ALP N-acyltransferase</shortName>
        <ecNumber evidence="8">2.3.1.269</ecNumber>
    </recommendedName>
</protein>
<evidence type="ECO:0000256" key="3">
    <source>
        <dbReference type="ARBA" id="ARBA00022679"/>
    </source>
</evidence>
<dbReference type="Proteomes" id="UP000315759">
    <property type="component" value="Unassembled WGS sequence"/>
</dbReference>
<organism evidence="10 11">
    <name type="scientific">Mycolicibacterium hodleri</name>
    <dbReference type="NCBI Taxonomy" id="49897"/>
    <lineage>
        <taxon>Bacteria</taxon>
        <taxon>Bacillati</taxon>
        <taxon>Actinomycetota</taxon>
        <taxon>Actinomycetes</taxon>
        <taxon>Mycobacteriales</taxon>
        <taxon>Mycobacteriaceae</taxon>
        <taxon>Mycolicibacterium</taxon>
    </lineage>
</organism>
<dbReference type="PANTHER" id="PTHR38686:SF1">
    <property type="entry name" value="APOLIPOPROTEIN N-ACYLTRANSFERASE"/>
    <property type="match status" value="1"/>
</dbReference>
<feature type="transmembrane region" description="Helical" evidence="8">
    <location>
        <begin position="198"/>
        <end position="218"/>
    </location>
</feature>
<evidence type="ECO:0000256" key="4">
    <source>
        <dbReference type="ARBA" id="ARBA00022692"/>
    </source>
</evidence>
<evidence type="ECO:0000256" key="5">
    <source>
        <dbReference type="ARBA" id="ARBA00022989"/>
    </source>
</evidence>
<keyword evidence="3 8" id="KW-0808">Transferase</keyword>
<dbReference type="EMBL" id="VIFX01000005">
    <property type="protein sequence ID" value="TQR87687.1"/>
    <property type="molecule type" value="Genomic_DNA"/>
</dbReference>
<dbReference type="PROSITE" id="PS50263">
    <property type="entry name" value="CN_HYDROLASE"/>
    <property type="match status" value="1"/>
</dbReference>
<dbReference type="NCBIfam" id="TIGR00546">
    <property type="entry name" value="lnt"/>
    <property type="match status" value="1"/>
</dbReference>
<comment type="subcellular location">
    <subcellularLocation>
        <location evidence="1 8">Cell membrane</location>
        <topology evidence="1 8">Multi-pass membrane protein</topology>
    </subcellularLocation>
</comment>
<dbReference type="Gene3D" id="3.60.110.10">
    <property type="entry name" value="Carbon-nitrogen hydrolase"/>
    <property type="match status" value="1"/>
</dbReference>
<evidence type="ECO:0000256" key="6">
    <source>
        <dbReference type="ARBA" id="ARBA00023136"/>
    </source>
</evidence>
<dbReference type="EC" id="2.3.1.269" evidence="8"/>
<evidence type="ECO:0000313" key="10">
    <source>
        <dbReference type="EMBL" id="TQR87687.1"/>
    </source>
</evidence>
<comment type="catalytic activity">
    <reaction evidence="8">
        <text>N-terminal S-1,2-diacyl-sn-glyceryl-L-cysteinyl-[lipoprotein] + a glycerophospholipid = N-acyl-S-1,2-diacyl-sn-glyceryl-L-cysteinyl-[lipoprotein] + a 2-acyl-sn-glycero-3-phospholipid + H(+)</text>
        <dbReference type="Rhea" id="RHEA:48228"/>
        <dbReference type="Rhea" id="RHEA-COMP:14681"/>
        <dbReference type="Rhea" id="RHEA-COMP:14684"/>
        <dbReference type="ChEBI" id="CHEBI:15378"/>
        <dbReference type="ChEBI" id="CHEBI:136912"/>
        <dbReference type="ChEBI" id="CHEBI:140656"/>
        <dbReference type="ChEBI" id="CHEBI:140657"/>
        <dbReference type="ChEBI" id="CHEBI:140660"/>
        <dbReference type="EC" id="2.3.1.269"/>
    </reaction>
</comment>
<comment type="caution">
    <text evidence="10">The sequence shown here is derived from an EMBL/GenBank/DDBJ whole genome shotgun (WGS) entry which is preliminary data.</text>
</comment>
<keyword evidence="6 8" id="KW-0472">Membrane</keyword>
<evidence type="ECO:0000313" key="11">
    <source>
        <dbReference type="Proteomes" id="UP000315759"/>
    </source>
</evidence>
<feature type="transmembrane region" description="Helical" evidence="8">
    <location>
        <begin position="60"/>
        <end position="78"/>
    </location>
</feature>
<keyword evidence="2 8" id="KW-1003">Cell membrane</keyword>
<comment type="similarity">
    <text evidence="8">Belongs to the CN hydrolase family. Apolipoprotein N-acyltransferase subfamily.</text>
</comment>
<dbReference type="RefSeq" id="WP_142551139.1">
    <property type="nucleotide sequence ID" value="NZ_VIFX01000005.1"/>
</dbReference>
<feature type="transmembrane region" description="Helical" evidence="8">
    <location>
        <begin position="161"/>
        <end position="186"/>
    </location>
</feature>
<dbReference type="Pfam" id="PF00795">
    <property type="entry name" value="CN_hydrolase"/>
    <property type="match status" value="1"/>
</dbReference>
<dbReference type="InterPro" id="IPR004563">
    <property type="entry name" value="Apolipo_AcylTrfase"/>
</dbReference>
<dbReference type="GO" id="GO:0042158">
    <property type="term" value="P:lipoprotein biosynthetic process"/>
    <property type="evidence" value="ECO:0007669"/>
    <property type="project" value="UniProtKB-UniRule"/>
</dbReference>
<evidence type="ECO:0000256" key="2">
    <source>
        <dbReference type="ARBA" id="ARBA00022475"/>
    </source>
</evidence>
<dbReference type="GO" id="GO:0016410">
    <property type="term" value="F:N-acyltransferase activity"/>
    <property type="evidence" value="ECO:0007669"/>
    <property type="project" value="UniProtKB-UniRule"/>
</dbReference>
<dbReference type="PANTHER" id="PTHR38686">
    <property type="entry name" value="APOLIPOPROTEIN N-ACYLTRANSFERASE"/>
    <property type="match status" value="1"/>
</dbReference>
<evidence type="ECO:0000256" key="8">
    <source>
        <dbReference type="HAMAP-Rule" id="MF_01148"/>
    </source>
</evidence>
<feature type="transmembrane region" description="Helical" evidence="8">
    <location>
        <begin position="84"/>
        <end position="108"/>
    </location>
</feature>
<keyword evidence="4 8" id="KW-0812">Transmembrane</keyword>
<dbReference type="InterPro" id="IPR003010">
    <property type="entry name" value="C-N_Hydrolase"/>
</dbReference>
<dbReference type="InterPro" id="IPR036526">
    <property type="entry name" value="C-N_Hydrolase_sf"/>
</dbReference>
<feature type="transmembrane region" description="Helical" evidence="8">
    <location>
        <begin position="36"/>
        <end position="53"/>
    </location>
</feature>
<keyword evidence="11" id="KW-1185">Reference proteome</keyword>
<dbReference type="SUPFAM" id="SSF56317">
    <property type="entry name" value="Carbon-nitrogen hydrolase"/>
    <property type="match status" value="1"/>
</dbReference>
<sequence length="538" mass="57026">MLPPGRGSPSPTRARWCRVSATLAAGLAVCASFPPYGVWPAAIVGFTLLAWVLGDRSTTAVGGMGFGFLFGLAFYLPLLPWTGIFVGALPWIALSTMSALFPALFGVVAVMLRRLPGWPLWWASCWVSIEWLKCSVPFGGFPWGVVGFGQADGPLASYARIGGVTLVSFVVVLAGFLMFVLVNQLLRRTHRRADRVALQAATALLAVALGCLASGMLIEQRGGAEPSPTLTVAAVQGNVPRLGLDFNAQRRAVLTNHVEETRRLADDVAAGTVDRPQLVIWPENSSDVDPLLDPTAAAQISSAVAAVSAPIMVGAVLAGPVPEVSEPATTTNSVIVWSPGSGPGERHDKKILQPFGEYLPLRDVFQRLSTYADRAGNFVPGNGTGVVTVAGTTVGITTCWEVVFDRAPRDAVRNGAQVLVVPSNNATFNETMSRQQLAFAKIRAIEHDRPVVVAATTGISAIIDPDGTVTRETEFFTSAYLVDVVTPTSTESPATRWAPSLQALLLIISVGAIAAATWRCRICQTVSEEGVARSGEQR</sequence>
<evidence type="ECO:0000259" key="9">
    <source>
        <dbReference type="PROSITE" id="PS50263"/>
    </source>
</evidence>
<evidence type="ECO:0000256" key="1">
    <source>
        <dbReference type="ARBA" id="ARBA00004651"/>
    </source>
</evidence>
<dbReference type="CDD" id="cd07571">
    <property type="entry name" value="ALP_N-acyl_transferase"/>
    <property type="match status" value="1"/>
</dbReference>
<dbReference type="UniPathway" id="UPA00666"/>
<keyword evidence="7 8" id="KW-0012">Acyltransferase</keyword>